<name>A0A2S2R4C6_9HEMI</name>
<gene>
    <name evidence="1" type="ORF">g.2143</name>
</gene>
<dbReference type="InterPro" id="IPR005312">
    <property type="entry name" value="DUF1759"/>
</dbReference>
<protein>
    <submittedName>
        <fullName evidence="1">Uncharacterized protein</fullName>
    </submittedName>
</protein>
<dbReference type="OrthoDB" id="6617244at2759"/>
<accession>A0A2S2R4C6</accession>
<dbReference type="AlphaFoldDB" id="A0A2S2R4C6"/>
<evidence type="ECO:0000313" key="1">
    <source>
        <dbReference type="EMBL" id="MBY84818.1"/>
    </source>
</evidence>
<proteinExistence type="predicted"/>
<organism evidence="1">
    <name type="scientific">Sipha flava</name>
    <name type="common">yellow sugarcane aphid</name>
    <dbReference type="NCBI Taxonomy" id="143950"/>
    <lineage>
        <taxon>Eukaryota</taxon>
        <taxon>Metazoa</taxon>
        <taxon>Ecdysozoa</taxon>
        <taxon>Arthropoda</taxon>
        <taxon>Hexapoda</taxon>
        <taxon>Insecta</taxon>
        <taxon>Pterygota</taxon>
        <taxon>Neoptera</taxon>
        <taxon>Paraneoptera</taxon>
        <taxon>Hemiptera</taxon>
        <taxon>Sternorrhyncha</taxon>
        <taxon>Aphidomorpha</taxon>
        <taxon>Aphidoidea</taxon>
        <taxon>Aphididae</taxon>
        <taxon>Sipha</taxon>
    </lineage>
</organism>
<dbReference type="EMBL" id="GGMS01015615">
    <property type="protein sequence ID" value="MBY84818.1"/>
    <property type="molecule type" value="Transcribed_RNA"/>
</dbReference>
<dbReference type="PANTHER" id="PTHR22954:SF3">
    <property type="entry name" value="PROTEIN CBG08539"/>
    <property type="match status" value="1"/>
</dbReference>
<dbReference type="PANTHER" id="PTHR22954">
    <property type="entry name" value="RETROVIRAL PROTEASE-RELATED"/>
    <property type="match status" value="1"/>
</dbReference>
<sequence>MPVQQSNINDGEGAANTIQSEMAQWISRRGQIKSQLTKFQAFLCDDKSKNITQLRLRKEKIEKLWEAFDNIQNHIEAKDASEDQMNYRDTFVDMYFDIMAKAEDRLTPINDISKEADENSVASGSSKLAQKVSHIKLKPIEIPLFNGSFKDWSAFQDMFRSLVHENEGLTNVQKFHYLKMSVSGEALKIIKNLETTEINYESAGKIITDRYNNKQLLIQSYTKCIYELPFIRDESAEKLRQFSNTLNQHRQALQALDHDPDLWGALLLHVITSKLDANTVRQWETFNAKNELHTIYRMINFLHERCQIVEAVESSKGKVERTKSFPRKEHSYTIRGESSTGMKCYMCQEPHPIYRCPEFIKMNLENRIKK</sequence>
<dbReference type="Pfam" id="PF03564">
    <property type="entry name" value="DUF1759"/>
    <property type="match status" value="1"/>
</dbReference>
<reference evidence="1" key="1">
    <citation type="submission" date="2018-04" db="EMBL/GenBank/DDBJ databases">
        <title>Transcriptome assembly of Sipha flava.</title>
        <authorList>
            <person name="Scully E.D."/>
            <person name="Geib S.M."/>
            <person name="Palmer N.A."/>
            <person name="Koch K."/>
            <person name="Bradshaw J."/>
            <person name="Heng-Moss T."/>
            <person name="Sarath G."/>
        </authorList>
    </citation>
    <scope>NUCLEOTIDE SEQUENCE</scope>
</reference>